<protein>
    <submittedName>
        <fullName evidence="2">YtxH domain-containing protein</fullName>
    </submittedName>
</protein>
<reference evidence="2 3" key="1">
    <citation type="submission" date="2020-05" db="EMBL/GenBank/DDBJ databases">
        <title>Description of Pedobacter foliorum sp. nov.</title>
        <authorList>
            <person name="Qi S."/>
            <person name="Carlier A."/>
            <person name="Cnockaert M."/>
            <person name="Vandamme P."/>
        </authorList>
    </citation>
    <scope>NUCLEOTIDE SEQUENCE [LARGE SCALE GENOMIC DNA]</scope>
    <source>
        <strain evidence="2 3">LMG 31300</strain>
    </source>
</reference>
<keyword evidence="1" id="KW-1133">Transmembrane helix</keyword>
<evidence type="ECO:0000256" key="1">
    <source>
        <dbReference type="SAM" id="Phobius"/>
    </source>
</evidence>
<keyword evidence="1" id="KW-0812">Transmembrane</keyword>
<dbReference type="Pfam" id="PF12732">
    <property type="entry name" value="YtxH"/>
    <property type="match status" value="1"/>
</dbReference>
<sequence>MKTCLLFLKKEVIMKYGKLIGKILSQKSNNNGQVAVAIVAGLAAGAIISMLFAPESGKDARKLIGDRAKGLGSSARDTYAALRNKIVGNDFEEHKDGVAPEVPHFVRTPVKKRKSDIRDIIHESHVEEQHTNQSTN</sequence>
<proteinExistence type="predicted"/>
<evidence type="ECO:0000313" key="3">
    <source>
        <dbReference type="Proteomes" id="UP000762110"/>
    </source>
</evidence>
<dbReference type="EMBL" id="JABMKV010000003">
    <property type="protein sequence ID" value="NQX32539.1"/>
    <property type="molecule type" value="Genomic_DNA"/>
</dbReference>
<gene>
    <name evidence="2" type="ORF">HQN85_12425</name>
</gene>
<organism evidence="2 3">
    <name type="scientific">Pedobacter boryungensis</name>
    <dbReference type="NCBI Taxonomy" id="869962"/>
    <lineage>
        <taxon>Bacteria</taxon>
        <taxon>Pseudomonadati</taxon>
        <taxon>Bacteroidota</taxon>
        <taxon>Sphingobacteriia</taxon>
        <taxon>Sphingobacteriales</taxon>
        <taxon>Sphingobacteriaceae</taxon>
        <taxon>Pedobacter</taxon>
    </lineage>
</organism>
<dbReference type="InterPro" id="IPR024623">
    <property type="entry name" value="YtxH"/>
</dbReference>
<accession>A0ABX2DHD6</accession>
<dbReference type="Proteomes" id="UP000762110">
    <property type="component" value="Unassembled WGS sequence"/>
</dbReference>
<name>A0ABX2DHD6_9SPHI</name>
<feature type="transmembrane region" description="Helical" evidence="1">
    <location>
        <begin position="34"/>
        <end position="53"/>
    </location>
</feature>
<keyword evidence="3" id="KW-1185">Reference proteome</keyword>
<comment type="caution">
    <text evidence="2">The sequence shown here is derived from an EMBL/GenBank/DDBJ whole genome shotgun (WGS) entry which is preliminary data.</text>
</comment>
<evidence type="ECO:0000313" key="2">
    <source>
        <dbReference type="EMBL" id="NQX32539.1"/>
    </source>
</evidence>
<keyword evidence="1" id="KW-0472">Membrane</keyword>